<dbReference type="Proteomes" id="UP000758603">
    <property type="component" value="Unassembled WGS sequence"/>
</dbReference>
<comment type="caution">
    <text evidence="2">The sequence shown here is derived from an EMBL/GenBank/DDBJ whole genome shotgun (WGS) entry which is preliminary data.</text>
</comment>
<gene>
    <name evidence="2" type="ORF">BKA67DRAFT_566524</name>
</gene>
<dbReference type="GeneID" id="70131789"/>
<dbReference type="Pfam" id="PF20246">
    <property type="entry name" value="DUF6601"/>
    <property type="match status" value="1"/>
</dbReference>
<organism evidence="2 3">
    <name type="scientific">Truncatella angustata</name>
    <dbReference type="NCBI Taxonomy" id="152316"/>
    <lineage>
        <taxon>Eukaryota</taxon>
        <taxon>Fungi</taxon>
        <taxon>Dikarya</taxon>
        <taxon>Ascomycota</taxon>
        <taxon>Pezizomycotina</taxon>
        <taxon>Sordariomycetes</taxon>
        <taxon>Xylariomycetidae</taxon>
        <taxon>Amphisphaeriales</taxon>
        <taxon>Sporocadaceae</taxon>
        <taxon>Truncatella</taxon>
    </lineage>
</organism>
<dbReference type="OrthoDB" id="5086500at2759"/>
<keyword evidence="1" id="KW-0812">Transmembrane</keyword>
<feature type="transmembrane region" description="Helical" evidence="1">
    <location>
        <begin position="280"/>
        <end position="299"/>
    </location>
</feature>
<dbReference type="EMBL" id="JAGPXC010000004">
    <property type="protein sequence ID" value="KAH6654885.1"/>
    <property type="molecule type" value="Genomic_DNA"/>
</dbReference>
<reference evidence="2" key="1">
    <citation type="journal article" date="2021" name="Nat. Commun.">
        <title>Genetic determinants of endophytism in the Arabidopsis root mycobiome.</title>
        <authorList>
            <person name="Mesny F."/>
            <person name="Miyauchi S."/>
            <person name="Thiergart T."/>
            <person name="Pickel B."/>
            <person name="Atanasova L."/>
            <person name="Karlsson M."/>
            <person name="Huettel B."/>
            <person name="Barry K.W."/>
            <person name="Haridas S."/>
            <person name="Chen C."/>
            <person name="Bauer D."/>
            <person name="Andreopoulos W."/>
            <person name="Pangilinan J."/>
            <person name="LaButti K."/>
            <person name="Riley R."/>
            <person name="Lipzen A."/>
            <person name="Clum A."/>
            <person name="Drula E."/>
            <person name="Henrissat B."/>
            <person name="Kohler A."/>
            <person name="Grigoriev I.V."/>
            <person name="Martin F.M."/>
            <person name="Hacquard S."/>
        </authorList>
    </citation>
    <scope>NUCLEOTIDE SEQUENCE</scope>
    <source>
        <strain evidence="2">MPI-SDFR-AT-0073</strain>
    </source>
</reference>
<keyword evidence="3" id="KW-1185">Reference proteome</keyword>
<dbReference type="PANTHER" id="PTHR34414:SF1">
    <property type="entry name" value="SUBTILISIN-LIKE SERINE PROTEASE"/>
    <property type="match status" value="1"/>
</dbReference>
<dbReference type="PANTHER" id="PTHR34414">
    <property type="entry name" value="HET DOMAIN-CONTAINING PROTEIN-RELATED"/>
    <property type="match status" value="1"/>
</dbReference>
<evidence type="ECO:0000313" key="2">
    <source>
        <dbReference type="EMBL" id="KAH6654885.1"/>
    </source>
</evidence>
<evidence type="ECO:0000256" key="1">
    <source>
        <dbReference type="SAM" id="Phobius"/>
    </source>
</evidence>
<dbReference type="AlphaFoldDB" id="A0A9P8UN00"/>
<name>A0A9P8UN00_9PEZI</name>
<protein>
    <submittedName>
        <fullName evidence="2">Uncharacterized protein</fullName>
    </submittedName>
</protein>
<dbReference type="RefSeq" id="XP_045959155.1">
    <property type="nucleotide sequence ID" value="XM_046102897.1"/>
</dbReference>
<sequence>MASQSGNRLSPFSHVRSMSRTIDTQVLIMEGSWSQKPPFETQLLKMGNTNAGEESLEALLPASYRTRRDDLTPPKLDDSQWIEKELDLTRLTKMFNYLWLAGRPMPPRPLHYQLLLGRDFMVTEQIDLHLVWSYNRLLLKPLPRFLLEPRFWLQCLCCRNQCGCSMAAKQLVHGDSTECNQRRLWRTATGFLFSYAALICFESDFRVAQEKNLIPVGINWASWKSFIEELDTEHIYGKVNPRFLYGELRLGRLSKIHRISQLSLRGYSQAWNQYSSFFEANFATIASIVVYVAFVLGAMQTGLATSALQDNDAFQSASYGFVVFSILGLLIVTVLLMLLFFLIFSSNLVGTLGYRKRRLRNISNHAQGMSAAA</sequence>
<keyword evidence="1" id="KW-0472">Membrane</keyword>
<keyword evidence="1" id="KW-1133">Transmembrane helix</keyword>
<dbReference type="InterPro" id="IPR046536">
    <property type="entry name" value="DUF6601"/>
</dbReference>
<accession>A0A9P8UN00</accession>
<evidence type="ECO:0000313" key="3">
    <source>
        <dbReference type="Proteomes" id="UP000758603"/>
    </source>
</evidence>
<feature type="transmembrane region" description="Helical" evidence="1">
    <location>
        <begin position="319"/>
        <end position="350"/>
    </location>
</feature>
<proteinExistence type="predicted"/>